<dbReference type="PROSITE" id="PS50005">
    <property type="entry name" value="TPR"/>
    <property type="match status" value="1"/>
</dbReference>
<keyword evidence="2" id="KW-0732">Signal</keyword>
<organism evidence="3 4">
    <name type="scientific">Treponema brennaborense (strain DSM 12168 / CIP 105900 / DD5/3)</name>
    <dbReference type="NCBI Taxonomy" id="906968"/>
    <lineage>
        <taxon>Bacteria</taxon>
        <taxon>Pseudomonadati</taxon>
        <taxon>Spirochaetota</taxon>
        <taxon>Spirochaetia</taxon>
        <taxon>Spirochaetales</taxon>
        <taxon>Treponemataceae</taxon>
        <taxon>Treponema</taxon>
    </lineage>
</organism>
<protein>
    <submittedName>
        <fullName evidence="3">Uncharacterized protein</fullName>
    </submittedName>
</protein>
<name>F4LJU3_TREBD</name>
<reference evidence="4" key="1">
    <citation type="submission" date="2011-04" db="EMBL/GenBank/DDBJ databases">
        <title>The complete genome of Treponema brennaborense DSM 12168.</title>
        <authorList>
            <person name="Lucas S."/>
            <person name="Han J."/>
            <person name="Lapidus A."/>
            <person name="Bruce D."/>
            <person name="Goodwin L."/>
            <person name="Pitluck S."/>
            <person name="Peters L."/>
            <person name="Kyrpides N."/>
            <person name="Mavromatis K."/>
            <person name="Ivanova N."/>
            <person name="Mikhailova N."/>
            <person name="Pagani I."/>
            <person name="Teshima H."/>
            <person name="Detter J.C."/>
            <person name="Tapia R."/>
            <person name="Han C."/>
            <person name="Land M."/>
            <person name="Hauser L."/>
            <person name="Markowitz V."/>
            <person name="Cheng J.-F."/>
            <person name="Hugenholtz P."/>
            <person name="Woyke T."/>
            <person name="Wu D."/>
            <person name="Gronow S."/>
            <person name="Wellnitz S."/>
            <person name="Brambilla E."/>
            <person name="Klenk H.-P."/>
            <person name="Eisen J.A."/>
        </authorList>
    </citation>
    <scope>NUCLEOTIDE SEQUENCE [LARGE SCALE GENOMIC DNA]</scope>
    <source>
        <strain evidence="4">DSM 12168 / CIP 105900 / DD5/3</strain>
    </source>
</reference>
<dbReference type="KEGG" id="tbe:Trebr_0987"/>
<dbReference type="InterPro" id="IPR013783">
    <property type="entry name" value="Ig-like_fold"/>
</dbReference>
<feature type="signal peptide" evidence="2">
    <location>
        <begin position="1"/>
        <end position="19"/>
    </location>
</feature>
<dbReference type="OrthoDB" id="370759at2"/>
<feature type="chain" id="PRO_5003317726" evidence="2">
    <location>
        <begin position="20"/>
        <end position="300"/>
    </location>
</feature>
<evidence type="ECO:0000313" key="4">
    <source>
        <dbReference type="Proteomes" id="UP000006546"/>
    </source>
</evidence>
<dbReference type="InterPro" id="IPR019734">
    <property type="entry name" value="TPR_rpt"/>
</dbReference>
<dbReference type="InterPro" id="IPR011990">
    <property type="entry name" value="TPR-like_helical_dom_sf"/>
</dbReference>
<evidence type="ECO:0000256" key="1">
    <source>
        <dbReference type="PROSITE-ProRule" id="PRU00339"/>
    </source>
</evidence>
<feature type="repeat" description="TPR" evidence="1">
    <location>
        <begin position="249"/>
        <end position="282"/>
    </location>
</feature>
<dbReference type="EMBL" id="CP002696">
    <property type="protein sequence ID" value="AEE16423.1"/>
    <property type="molecule type" value="Genomic_DNA"/>
</dbReference>
<dbReference type="RefSeq" id="WP_013758142.1">
    <property type="nucleotide sequence ID" value="NC_015500.1"/>
</dbReference>
<keyword evidence="1" id="KW-0802">TPR repeat</keyword>
<dbReference type="AlphaFoldDB" id="F4LJU3"/>
<evidence type="ECO:0000313" key="3">
    <source>
        <dbReference type="EMBL" id="AEE16423.1"/>
    </source>
</evidence>
<dbReference type="HOGENOM" id="CLU_918094_0_0_12"/>
<dbReference type="eggNOG" id="COG1729">
    <property type="taxonomic scope" value="Bacteria"/>
</dbReference>
<accession>F4LJU3</accession>
<evidence type="ECO:0000256" key="2">
    <source>
        <dbReference type="SAM" id="SignalP"/>
    </source>
</evidence>
<keyword evidence="4" id="KW-1185">Reference proteome</keyword>
<dbReference type="STRING" id="906968.Trebr_0987"/>
<dbReference type="Proteomes" id="UP000006546">
    <property type="component" value="Chromosome"/>
</dbReference>
<sequence>MKKIFSVWFVLLASAALYAQTQRPIVSDIKAEAVSTTAITVTWRLPAAFAKTANVLVYRSTEPIAERETIKRDQPVAEAAPGTTSYRDTLPAYREYYYAVVLKTADGTPYDLILPSVNATIAGVRPENEVQPERIQPESASAREKITDVDPEGLRDQPLPFLNMLPRPPERSTISAETEKAAVSLGSDSAGTPRMTPYVFRNDKIKTESGEDSMLYDIIQTYFIPAQYEAAGAAITDFLQIKRSSDVTARSIFYLGETYYYLGDYRDALSAFLNVQDDFPELAARWIQASIEAYAIPESE</sequence>
<dbReference type="Gene3D" id="1.25.40.10">
    <property type="entry name" value="Tetratricopeptide repeat domain"/>
    <property type="match status" value="1"/>
</dbReference>
<dbReference type="SUPFAM" id="SSF48452">
    <property type="entry name" value="TPR-like"/>
    <property type="match status" value="1"/>
</dbReference>
<proteinExistence type="predicted"/>
<dbReference type="Gene3D" id="2.60.40.10">
    <property type="entry name" value="Immunoglobulins"/>
    <property type="match status" value="1"/>
</dbReference>
<gene>
    <name evidence="3" type="ordered locus">Trebr_0987</name>
</gene>